<organism evidence="1 2">
    <name type="scientific">Dermacentor silvarum</name>
    <name type="common">Tick</name>
    <dbReference type="NCBI Taxonomy" id="543639"/>
    <lineage>
        <taxon>Eukaryota</taxon>
        <taxon>Metazoa</taxon>
        <taxon>Ecdysozoa</taxon>
        <taxon>Arthropoda</taxon>
        <taxon>Chelicerata</taxon>
        <taxon>Arachnida</taxon>
        <taxon>Acari</taxon>
        <taxon>Parasitiformes</taxon>
        <taxon>Ixodida</taxon>
        <taxon>Ixodoidea</taxon>
        <taxon>Ixodidae</taxon>
        <taxon>Rhipicephalinae</taxon>
        <taxon>Dermacentor</taxon>
    </lineage>
</organism>
<protein>
    <submittedName>
        <fullName evidence="1">Uncharacterized protein</fullName>
    </submittedName>
</protein>
<evidence type="ECO:0000313" key="1">
    <source>
        <dbReference type="EMBL" id="KAH7932900.1"/>
    </source>
</evidence>
<dbReference type="Proteomes" id="UP000821865">
    <property type="component" value="Chromosome 9"/>
</dbReference>
<gene>
    <name evidence="1" type="ORF">HPB49_004672</name>
</gene>
<keyword evidence="2" id="KW-1185">Reference proteome</keyword>
<comment type="caution">
    <text evidence="1">The sequence shown here is derived from an EMBL/GenBank/DDBJ whole genome shotgun (WGS) entry which is preliminary data.</text>
</comment>
<proteinExistence type="predicted"/>
<reference evidence="1" key="1">
    <citation type="submission" date="2020-05" db="EMBL/GenBank/DDBJ databases">
        <title>Large-scale comparative analyses of tick genomes elucidate their genetic diversity and vector capacities.</title>
        <authorList>
            <person name="Jia N."/>
            <person name="Wang J."/>
            <person name="Shi W."/>
            <person name="Du L."/>
            <person name="Sun Y."/>
            <person name="Zhan W."/>
            <person name="Jiang J."/>
            <person name="Wang Q."/>
            <person name="Zhang B."/>
            <person name="Ji P."/>
            <person name="Sakyi L.B."/>
            <person name="Cui X."/>
            <person name="Yuan T."/>
            <person name="Jiang B."/>
            <person name="Yang W."/>
            <person name="Lam T.T.-Y."/>
            <person name="Chang Q."/>
            <person name="Ding S."/>
            <person name="Wang X."/>
            <person name="Zhu J."/>
            <person name="Ruan X."/>
            <person name="Zhao L."/>
            <person name="Wei J."/>
            <person name="Que T."/>
            <person name="Du C."/>
            <person name="Cheng J."/>
            <person name="Dai P."/>
            <person name="Han X."/>
            <person name="Huang E."/>
            <person name="Gao Y."/>
            <person name="Liu J."/>
            <person name="Shao H."/>
            <person name="Ye R."/>
            <person name="Li L."/>
            <person name="Wei W."/>
            <person name="Wang X."/>
            <person name="Wang C."/>
            <person name="Yang T."/>
            <person name="Huo Q."/>
            <person name="Li W."/>
            <person name="Guo W."/>
            <person name="Chen H."/>
            <person name="Zhou L."/>
            <person name="Ni X."/>
            <person name="Tian J."/>
            <person name="Zhou Y."/>
            <person name="Sheng Y."/>
            <person name="Liu T."/>
            <person name="Pan Y."/>
            <person name="Xia L."/>
            <person name="Li J."/>
            <person name="Zhao F."/>
            <person name="Cao W."/>
        </authorList>
    </citation>
    <scope>NUCLEOTIDE SEQUENCE</scope>
    <source>
        <strain evidence="1">Dsil-2018</strain>
    </source>
</reference>
<sequence>MNQSISSATLDERIKGLPPKQRLAVKACFEAASRKSTRGMLYDKRWVLECILMRMKSPRLYEHVRRHEILALPSKSCLDKHMAGFKSSFGFNATVFEAMKKKTDGMDACGCHGGLVFDEIKLSENISVKSSGKLCGFVDLGPFGEDNDSTVSDHGLVIMYQPFQGKWTQILGVFAAKGNVKTPVLAKILVEATILAERSGLFVHYWTSDCAPWNRSLWKLFGIKGDVSDIDLDDDAEENVMKLTRSTKPCSQEDSLTEIGLDVEIHDQSEDNESTDGASGFVYGLDVYVGKKTISQLSELGISRDIVLKLAELLPPHKGFKISLNNWCASHGLVVALKEKGLLSVGIAHLNRLPGCSVKTDVTLKKSGCGSFYVSTEVCNNITAVKWLDNKPVHLV</sequence>
<name>A0ACB8C251_DERSI</name>
<dbReference type="EMBL" id="CM023478">
    <property type="protein sequence ID" value="KAH7932900.1"/>
    <property type="molecule type" value="Genomic_DNA"/>
</dbReference>
<evidence type="ECO:0000313" key="2">
    <source>
        <dbReference type="Proteomes" id="UP000821865"/>
    </source>
</evidence>
<accession>A0ACB8C251</accession>